<sequence>MTTVEELKASVRDANRIAEEGNATLRSAASDAAQASGLAAQVLHDSQHPEVTDALAALADVERETELTARRFAAAVGHANAYLARLG</sequence>
<comment type="caution">
    <text evidence="1">The sequence shown here is derived from an EMBL/GenBank/DDBJ whole genome shotgun (WGS) entry which is preliminary data.</text>
</comment>
<accession>A0ABW1K2T2</accession>
<evidence type="ECO:0000313" key="2">
    <source>
        <dbReference type="Proteomes" id="UP001596203"/>
    </source>
</evidence>
<reference evidence="2" key="1">
    <citation type="journal article" date="2019" name="Int. J. Syst. Evol. Microbiol.">
        <title>The Global Catalogue of Microorganisms (GCM) 10K type strain sequencing project: providing services to taxonomists for standard genome sequencing and annotation.</title>
        <authorList>
            <consortium name="The Broad Institute Genomics Platform"/>
            <consortium name="The Broad Institute Genome Sequencing Center for Infectious Disease"/>
            <person name="Wu L."/>
            <person name="Ma J."/>
        </authorList>
    </citation>
    <scope>NUCLEOTIDE SEQUENCE [LARGE SCALE GENOMIC DNA]</scope>
    <source>
        <strain evidence="2">ZS-35-S2</strain>
    </source>
</reference>
<evidence type="ECO:0000313" key="1">
    <source>
        <dbReference type="EMBL" id="MFC6015283.1"/>
    </source>
</evidence>
<proteinExistence type="predicted"/>
<dbReference type="RefSeq" id="WP_377417186.1">
    <property type="nucleotide sequence ID" value="NZ_JBHSPR010000001.1"/>
</dbReference>
<dbReference type="EMBL" id="JBHSPR010000001">
    <property type="protein sequence ID" value="MFC6015283.1"/>
    <property type="molecule type" value="Genomic_DNA"/>
</dbReference>
<dbReference type="Proteomes" id="UP001596203">
    <property type="component" value="Unassembled WGS sequence"/>
</dbReference>
<gene>
    <name evidence="1" type="ORF">ACFP2T_03615</name>
</gene>
<keyword evidence="2" id="KW-1185">Reference proteome</keyword>
<organism evidence="1 2">
    <name type="scientific">Plantactinospora solaniradicis</name>
    <dbReference type="NCBI Taxonomy" id="1723736"/>
    <lineage>
        <taxon>Bacteria</taxon>
        <taxon>Bacillati</taxon>
        <taxon>Actinomycetota</taxon>
        <taxon>Actinomycetes</taxon>
        <taxon>Micromonosporales</taxon>
        <taxon>Micromonosporaceae</taxon>
        <taxon>Plantactinospora</taxon>
    </lineage>
</organism>
<name>A0ABW1K2T2_9ACTN</name>
<protein>
    <submittedName>
        <fullName evidence="1">Uncharacterized protein</fullName>
    </submittedName>
</protein>